<dbReference type="InterPro" id="IPR036097">
    <property type="entry name" value="HisK_dim/P_sf"/>
</dbReference>
<dbReference type="InterPro" id="IPR005467">
    <property type="entry name" value="His_kinase_dom"/>
</dbReference>
<feature type="domain" description="PAS" evidence="8">
    <location>
        <begin position="295"/>
        <end position="345"/>
    </location>
</feature>
<dbReference type="GO" id="GO:0000155">
    <property type="term" value="F:phosphorelay sensor kinase activity"/>
    <property type="evidence" value="ECO:0007669"/>
    <property type="project" value="InterPro"/>
</dbReference>
<dbReference type="InterPro" id="IPR000700">
    <property type="entry name" value="PAS-assoc_C"/>
</dbReference>
<dbReference type="Gene3D" id="3.30.565.10">
    <property type="entry name" value="Histidine kinase-like ATPase, C-terminal domain"/>
    <property type="match status" value="1"/>
</dbReference>
<dbReference type="PRINTS" id="PR00344">
    <property type="entry name" value="BCTRLSENSOR"/>
</dbReference>
<comment type="catalytic activity">
    <reaction evidence="1">
        <text>ATP + protein L-histidine = ADP + protein N-phospho-L-histidine.</text>
        <dbReference type="EC" id="2.7.13.3"/>
    </reaction>
</comment>
<dbReference type="InterPro" id="IPR035965">
    <property type="entry name" value="PAS-like_dom_sf"/>
</dbReference>
<feature type="domain" description="PAS" evidence="8">
    <location>
        <begin position="162"/>
        <end position="232"/>
    </location>
</feature>
<dbReference type="Pfam" id="PF08448">
    <property type="entry name" value="PAS_4"/>
    <property type="match status" value="2"/>
</dbReference>
<dbReference type="PROSITE" id="PS50112">
    <property type="entry name" value="PAS"/>
    <property type="match status" value="4"/>
</dbReference>
<geneLocation type="plasmid" evidence="10 11">
    <name>unnamed1</name>
</geneLocation>
<feature type="domain" description="PAC" evidence="9">
    <location>
        <begin position="365"/>
        <end position="418"/>
    </location>
</feature>
<feature type="coiled-coil region" evidence="6">
    <location>
        <begin position="402"/>
        <end position="429"/>
    </location>
</feature>
<feature type="domain" description="PAC" evidence="9">
    <location>
        <begin position="491"/>
        <end position="541"/>
    </location>
</feature>
<dbReference type="EC" id="2.7.13.3" evidence="2"/>
<dbReference type="SMART" id="SM00091">
    <property type="entry name" value="PAS"/>
    <property type="match status" value="4"/>
</dbReference>
<dbReference type="SUPFAM" id="SSF55785">
    <property type="entry name" value="PYP-like sensor domain (PAS domain)"/>
    <property type="match status" value="4"/>
</dbReference>
<dbReference type="InterPro" id="IPR013656">
    <property type="entry name" value="PAS_4"/>
</dbReference>
<dbReference type="Proteomes" id="UP001057580">
    <property type="component" value="Plasmid unnamed1"/>
</dbReference>
<dbReference type="Pfam" id="PF00512">
    <property type="entry name" value="HisKA"/>
    <property type="match status" value="1"/>
</dbReference>
<evidence type="ECO:0000259" key="9">
    <source>
        <dbReference type="PROSITE" id="PS50113"/>
    </source>
</evidence>
<dbReference type="GeneID" id="74945195"/>
<dbReference type="KEGG" id="ssai:N0B31_22195"/>
<dbReference type="CDD" id="cd00130">
    <property type="entry name" value="PAS"/>
    <property type="match status" value="2"/>
</dbReference>
<dbReference type="InterPro" id="IPR004358">
    <property type="entry name" value="Sig_transdc_His_kin-like_C"/>
</dbReference>
<dbReference type="PANTHER" id="PTHR43304">
    <property type="entry name" value="PHYTOCHROME-LIKE PROTEIN CPH1"/>
    <property type="match status" value="1"/>
</dbReference>
<dbReference type="Gene3D" id="1.10.287.130">
    <property type="match status" value="1"/>
</dbReference>
<feature type="domain" description="PAS" evidence="8">
    <location>
        <begin position="542"/>
        <end position="580"/>
    </location>
</feature>
<protein>
    <recommendedName>
        <fullName evidence="2">histidine kinase</fullName>
        <ecNumber evidence="2">2.7.13.3</ecNumber>
    </recommendedName>
</protein>
<dbReference type="NCBIfam" id="TIGR00229">
    <property type="entry name" value="sensory_box"/>
    <property type="match status" value="3"/>
</dbReference>
<dbReference type="Gene3D" id="3.30.450.20">
    <property type="entry name" value="PAS domain"/>
    <property type="match status" value="4"/>
</dbReference>
<dbReference type="CDD" id="cd00082">
    <property type="entry name" value="HisKA"/>
    <property type="match status" value="1"/>
</dbReference>
<dbReference type="SUPFAM" id="SSF55874">
    <property type="entry name" value="ATPase domain of HSP90 chaperone/DNA topoisomerase II/histidine kinase"/>
    <property type="match status" value="1"/>
</dbReference>
<sequence>MSGSSPTSPEQLQVLYEIALSIGRGETLAEVAKTALSSYLRRLNCSTGGVFERYEEDGDVSYRLVGGIPAQPAYNEAFEAATQHLDHDDEAEVAPFRERLPLSVCHGAAHYYVFDLPEFGVLVMVKNGPPLAPGTIAALDPLNQKLADACCNRRVEQEAAQTRETLRTVLDTIPQEVSVKDSDGRYTLANESAAAAHGVRIEELEGATDEEYARASADRDVRATDMEVIESGEPRRIEDEEIVDADGRTRTITTDIVPLELSGAERRALVVATDTTERTEREAELRRTQAELRAERARLQTLFDSAPEGVTIHDAEGTILEVNQTEADALGYDRETLIGMNVAEIAVGITKEELTQIFADMEVGETVEAIATHRRADGTTFPVEVWVAKVGVEGRDPQFVALDRDITERQEKQRRLERQRERLRILFDESPDSIVVHDADGNVLDVNQAQLDTLGYDRETLLGMNVAEFEVGHTLDELREMWASIEVGGMFKTEGEHRRADGTTYPIEVWVSKTEIDGEVRFIALDRDISERIERETRLKRTNTVLQTVLDSLPAGVLVEDPNRDILTVNRRLLELFGMETPTDALVGLDCEAAAEDLKHTFAEPEQFLSRIDHLIEARTPVTKEPLTLADGRKLERDYVPYELPDGEASLWMYRDITEQAQREADLRETRRQLRQSNEELEQFAYAASHDLKEPLRSVSNYLTLLDDLYDEGQTFDAQAETLIQNAVGATGRMQSMINALLQYSRVDSRGGDLEPTALDAVVEKAELNLTVRIDDVGATVTTEPLPTVSGDERLLIQLFQNLIDNGLKYNESANPRIGITPGEPVTSIDPPEPVALDGGTSWHHIRVEDNGIGMDADVADRAFDVFERLGQTGQNGTGMGLTLCQRIVEYHNGAIWIESAPGDGTVVHVCLPAASA</sequence>
<keyword evidence="5" id="KW-0418">Kinase</keyword>
<evidence type="ECO:0000313" key="10">
    <source>
        <dbReference type="EMBL" id="UWM56959.1"/>
    </source>
</evidence>
<dbReference type="InterPro" id="IPR052162">
    <property type="entry name" value="Sensor_kinase/Photoreceptor"/>
</dbReference>
<organism evidence="10 11">
    <name type="scientific">Salinirubellus salinus</name>
    <dbReference type="NCBI Taxonomy" id="1364945"/>
    <lineage>
        <taxon>Archaea</taxon>
        <taxon>Methanobacteriati</taxon>
        <taxon>Methanobacteriota</taxon>
        <taxon>Stenosarchaea group</taxon>
        <taxon>Halobacteria</taxon>
        <taxon>Halobacteriales</taxon>
        <taxon>Natronomonadaceae</taxon>
        <taxon>Salinirubellus</taxon>
    </lineage>
</organism>
<dbReference type="SMART" id="SM00387">
    <property type="entry name" value="HATPase_c"/>
    <property type="match status" value="1"/>
</dbReference>
<dbReference type="SUPFAM" id="SSF47384">
    <property type="entry name" value="Homodimeric domain of signal transducing histidine kinase"/>
    <property type="match status" value="1"/>
</dbReference>
<evidence type="ECO:0000313" key="11">
    <source>
        <dbReference type="Proteomes" id="UP001057580"/>
    </source>
</evidence>
<feature type="domain" description="PAS" evidence="8">
    <location>
        <begin position="419"/>
        <end position="469"/>
    </location>
</feature>
<evidence type="ECO:0000256" key="6">
    <source>
        <dbReference type="SAM" id="Coils"/>
    </source>
</evidence>
<evidence type="ECO:0000256" key="3">
    <source>
        <dbReference type="ARBA" id="ARBA00022553"/>
    </source>
</evidence>
<dbReference type="PROSITE" id="PS50113">
    <property type="entry name" value="PAC"/>
    <property type="match status" value="2"/>
</dbReference>
<dbReference type="InterPro" id="IPR013767">
    <property type="entry name" value="PAS_fold"/>
</dbReference>
<keyword evidence="11" id="KW-1185">Reference proteome</keyword>
<feature type="coiled-coil region" evidence="6">
    <location>
        <begin position="660"/>
        <end position="687"/>
    </location>
</feature>
<dbReference type="GO" id="GO:0006355">
    <property type="term" value="P:regulation of DNA-templated transcription"/>
    <property type="evidence" value="ECO:0007669"/>
    <property type="project" value="InterPro"/>
</dbReference>
<evidence type="ECO:0000259" key="7">
    <source>
        <dbReference type="PROSITE" id="PS50109"/>
    </source>
</evidence>
<keyword evidence="4" id="KW-0808">Transferase</keyword>
<dbReference type="EMBL" id="CP104004">
    <property type="protein sequence ID" value="UWM56959.1"/>
    <property type="molecule type" value="Genomic_DNA"/>
</dbReference>
<reference evidence="10" key="1">
    <citation type="submission" date="2022-09" db="EMBL/GenBank/DDBJ databases">
        <title>Diverse halophilic archaea isolated from saline environments.</title>
        <authorList>
            <person name="Cui H.-L."/>
        </authorList>
    </citation>
    <scope>NUCLEOTIDE SEQUENCE</scope>
    <source>
        <strain evidence="10">ZS-35-S2</strain>
        <plasmid evidence="10">unnamed1</plasmid>
    </source>
</reference>
<proteinExistence type="predicted"/>
<evidence type="ECO:0000259" key="8">
    <source>
        <dbReference type="PROSITE" id="PS50112"/>
    </source>
</evidence>
<dbReference type="AlphaFoldDB" id="A0A9E7UDD8"/>
<dbReference type="RefSeq" id="WP_260644070.1">
    <property type="nucleotide sequence ID" value="NZ_CP104004.1"/>
</dbReference>
<dbReference type="Pfam" id="PF00989">
    <property type="entry name" value="PAS"/>
    <property type="match status" value="1"/>
</dbReference>
<evidence type="ECO:0000256" key="2">
    <source>
        <dbReference type="ARBA" id="ARBA00012438"/>
    </source>
</evidence>
<dbReference type="InterPro" id="IPR000014">
    <property type="entry name" value="PAS"/>
</dbReference>
<evidence type="ECO:0000256" key="5">
    <source>
        <dbReference type="ARBA" id="ARBA00022777"/>
    </source>
</evidence>
<name>A0A9E7UDD8_9EURY</name>
<keyword evidence="10" id="KW-0614">Plasmid</keyword>
<dbReference type="InterPro" id="IPR003594">
    <property type="entry name" value="HATPase_dom"/>
</dbReference>
<gene>
    <name evidence="10" type="ORF">N0B31_22195</name>
</gene>
<dbReference type="InterPro" id="IPR003661">
    <property type="entry name" value="HisK_dim/P_dom"/>
</dbReference>
<dbReference type="Pfam" id="PF13426">
    <property type="entry name" value="PAS_9"/>
    <property type="match status" value="1"/>
</dbReference>
<dbReference type="InterPro" id="IPR001610">
    <property type="entry name" value="PAC"/>
</dbReference>
<feature type="domain" description="Histidine kinase" evidence="7">
    <location>
        <begin position="687"/>
        <end position="916"/>
    </location>
</feature>
<evidence type="ECO:0000256" key="4">
    <source>
        <dbReference type="ARBA" id="ARBA00022679"/>
    </source>
</evidence>
<accession>A0A9E7UDD8</accession>
<dbReference type="InterPro" id="IPR036890">
    <property type="entry name" value="HATPase_C_sf"/>
</dbReference>
<dbReference type="PANTHER" id="PTHR43304:SF1">
    <property type="entry name" value="PAC DOMAIN-CONTAINING PROTEIN"/>
    <property type="match status" value="1"/>
</dbReference>
<dbReference type="SMART" id="SM00388">
    <property type="entry name" value="HisKA"/>
    <property type="match status" value="1"/>
</dbReference>
<evidence type="ECO:0000256" key="1">
    <source>
        <dbReference type="ARBA" id="ARBA00000085"/>
    </source>
</evidence>
<dbReference type="PROSITE" id="PS50109">
    <property type="entry name" value="HIS_KIN"/>
    <property type="match status" value="1"/>
</dbReference>
<keyword evidence="6" id="KW-0175">Coiled coil</keyword>
<keyword evidence="3" id="KW-0597">Phosphoprotein</keyword>
<dbReference type="SMART" id="SM00086">
    <property type="entry name" value="PAC"/>
    <property type="match status" value="3"/>
</dbReference>
<dbReference type="Pfam" id="PF02518">
    <property type="entry name" value="HATPase_c"/>
    <property type="match status" value="1"/>
</dbReference>